<reference evidence="3 4" key="1">
    <citation type="submission" date="2019-03" db="EMBL/GenBank/DDBJ databases">
        <title>Dyadobacter AR-3-6 sp. nov., isolated from arctic soil.</title>
        <authorList>
            <person name="Chaudhary D.K."/>
        </authorList>
    </citation>
    <scope>NUCLEOTIDE SEQUENCE [LARGE SCALE GENOMIC DNA]</scope>
    <source>
        <strain evidence="3 4">AR-3-6</strain>
    </source>
</reference>
<dbReference type="Gene3D" id="3.55.50.30">
    <property type="match status" value="1"/>
</dbReference>
<feature type="transmembrane region" description="Helical" evidence="1">
    <location>
        <begin position="80"/>
        <end position="99"/>
    </location>
</feature>
<dbReference type="InterPro" id="IPR006860">
    <property type="entry name" value="FecR"/>
</dbReference>
<keyword evidence="4" id="KW-1185">Reference proteome</keyword>
<accession>A0A4R5DYF0</accession>
<dbReference type="PIRSF" id="PIRSF018266">
    <property type="entry name" value="FecR"/>
    <property type="match status" value="1"/>
</dbReference>
<dbReference type="PANTHER" id="PTHR30273">
    <property type="entry name" value="PERIPLASMIC SIGNAL SENSOR AND SIGMA FACTOR ACTIVATOR FECR-RELATED"/>
    <property type="match status" value="1"/>
</dbReference>
<feature type="domain" description="FecR protein" evidence="2">
    <location>
        <begin position="117"/>
        <end position="208"/>
    </location>
</feature>
<evidence type="ECO:0000313" key="4">
    <source>
        <dbReference type="Proteomes" id="UP000294850"/>
    </source>
</evidence>
<protein>
    <submittedName>
        <fullName evidence="3">DUF4974 domain-containing protein</fullName>
    </submittedName>
</protein>
<dbReference type="Proteomes" id="UP000294850">
    <property type="component" value="Unassembled WGS sequence"/>
</dbReference>
<sequence>MKKTEFLTLSEKYLEGTLSAEEQLRFLNACARLEKEISQWDNYTMDDQQQVKERLLDNIISEIQHSETAITPLRRHIFRWRLAAAAAVLAGCFFALYSFRIQLLNDFFPVKSMQASAAKGKLLKTNLPDGTVVWLNSESKLIYPEEFRDSIRVVTLSGEAYFEVAHDVTKPFIIHSNSLATRVLGTRFVIKSYAGDKLSSISVLSGKVSVREDKNPNSKPVLLLANQQVTSNQNSGFSQVKSDVDTLSMMAWTSGKLTYRKSHLSEVLDDLRRRFDIEITAQPHLMECLIYADVLPEDTPRFVLDQLAVSLGGKVKQISETEFSLTGKGCK</sequence>
<gene>
    <name evidence="3" type="ORF">E0F88_04800</name>
</gene>
<dbReference type="InterPro" id="IPR012373">
    <property type="entry name" value="Ferrdict_sens_TM"/>
</dbReference>
<dbReference type="OrthoDB" id="1099916at2"/>
<organism evidence="3 4">
    <name type="scientific">Dyadobacter psychrotolerans</name>
    <dbReference type="NCBI Taxonomy" id="2541721"/>
    <lineage>
        <taxon>Bacteria</taxon>
        <taxon>Pseudomonadati</taxon>
        <taxon>Bacteroidota</taxon>
        <taxon>Cytophagia</taxon>
        <taxon>Cytophagales</taxon>
        <taxon>Spirosomataceae</taxon>
        <taxon>Dyadobacter</taxon>
    </lineage>
</organism>
<comment type="caution">
    <text evidence="3">The sequence shown here is derived from an EMBL/GenBank/DDBJ whole genome shotgun (WGS) entry which is preliminary data.</text>
</comment>
<keyword evidence="1" id="KW-1133">Transmembrane helix</keyword>
<name>A0A4R5DYF0_9BACT</name>
<dbReference type="RefSeq" id="WP_131956985.1">
    <property type="nucleotide sequence ID" value="NZ_SMFL01000002.1"/>
</dbReference>
<proteinExistence type="predicted"/>
<dbReference type="Gene3D" id="2.60.120.1440">
    <property type="match status" value="1"/>
</dbReference>
<dbReference type="GO" id="GO:0016989">
    <property type="term" value="F:sigma factor antagonist activity"/>
    <property type="evidence" value="ECO:0007669"/>
    <property type="project" value="TreeGrafter"/>
</dbReference>
<evidence type="ECO:0000313" key="3">
    <source>
        <dbReference type="EMBL" id="TDE17221.1"/>
    </source>
</evidence>
<dbReference type="Pfam" id="PF04773">
    <property type="entry name" value="FecR"/>
    <property type="match status" value="1"/>
</dbReference>
<dbReference type="AlphaFoldDB" id="A0A4R5DYF0"/>
<keyword evidence="1" id="KW-0812">Transmembrane</keyword>
<dbReference type="PANTHER" id="PTHR30273:SF2">
    <property type="entry name" value="PROTEIN FECR"/>
    <property type="match status" value="1"/>
</dbReference>
<dbReference type="EMBL" id="SMFL01000002">
    <property type="protein sequence ID" value="TDE17221.1"/>
    <property type="molecule type" value="Genomic_DNA"/>
</dbReference>
<evidence type="ECO:0000259" key="2">
    <source>
        <dbReference type="Pfam" id="PF04773"/>
    </source>
</evidence>
<evidence type="ECO:0000256" key="1">
    <source>
        <dbReference type="SAM" id="Phobius"/>
    </source>
</evidence>
<keyword evidence="1" id="KW-0472">Membrane</keyword>